<organism evidence="10">
    <name type="scientific">Soboliphyme baturini</name>
    <dbReference type="NCBI Taxonomy" id="241478"/>
    <lineage>
        <taxon>Eukaryota</taxon>
        <taxon>Metazoa</taxon>
        <taxon>Ecdysozoa</taxon>
        <taxon>Nematoda</taxon>
        <taxon>Enoplea</taxon>
        <taxon>Dorylaimia</taxon>
        <taxon>Dioctophymatida</taxon>
        <taxon>Dioctophymatoidea</taxon>
        <taxon>Soboliphymatidae</taxon>
        <taxon>Soboliphyme</taxon>
    </lineage>
</organism>
<comment type="subcellular location">
    <subcellularLocation>
        <location evidence="1">Membrane</location>
        <topology evidence="1">Multi-pass membrane protein</topology>
    </subcellularLocation>
</comment>
<dbReference type="InterPro" id="IPR008253">
    <property type="entry name" value="Marvel"/>
</dbReference>
<protein>
    <submittedName>
        <fullName evidence="10">MARVEL domain-containing protein</fullName>
    </submittedName>
</protein>
<name>A0A183INQ5_9BILA</name>
<evidence type="ECO:0000313" key="10">
    <source>
        <dbReference type="WBParaSite" id="SBAD_0000546701-mRNA-1"/>
    </source>
</evidence>
<sequence>MTLRFDFAYICSWPYGLLRLAQIVFCIIVLICLSSSEVSLSGSGYIYGVNVIALISSLVALILYILHLPETGFWARVPWRIGECISCAIWALCEAVSLIIAAVHSSRYSSVIGNMSACYGAAAVTLSIDDLHSVLLRLGFSCLCDLRLPIVSRLELNGLHVNCSAYCYRYIHDV</sequence>
<reference evidence="8 9" key="2">
    <citation type="submission" date="2018-11" db="EMBL/GenBank/DDBJ databases">
        <authorList>
            <consortium name="Pathogen Informatics"/>
        </authorList>
    </citation>
    <scope>NUCLEOTIDE SEQUENCE [LARGE SCALE GENOMIC DNA]</scope>
</reference>
<evidence type="ECO:0000256" key="1">
    <source>
        <dbReference type="ARBA" id="ARBA00004141"/>
    </source>
</evidence>
<reference evidence="10" key="1">
    <citation type="submission" date="2016-06" db="UniProtKB">
        <authorList>
            <consortium name="WormBaseParasite"/>
        </authorList>
    </citation>
    <scope>IDENTIFICATION</scope>
</reference>
<evidence type="ECO:0000256" key="2">
    <source>
        <dbReference type="ARBA" id="ARBA00022692"/>
    </source>
</evidence>
<keyword evidence="9" id="KW-1185">Reference proteome</keyword>
<evidence type="ECO:0000256" key="5">
    <source>
        <dbReference type="PROSITE-ProRule" id="PRU00581"/>
    </source>
</evidence>
<dbReference type="Proteomes" id="UP000270296">
    <property type="component" value="Unassembled WGS sequence"/>
</dbReference>
<feature type="domain" description="MARVEL" evidence="7">
    <location>
        <begin position="10"/>
        <end position="141"/>
    </location>
</feature>
<dbReference type="WBParaSite" id="SBAD_0000546701-mRNA-1">
    <property type="protein sequence ID" value="SBAD_0000546701-mRNA-1"/>
    <property type="gene ID" value="SBAD_0000546701"/>
</dbReference>
<accession>A0A183INQ5</accession>
<dbReference type="GO" id="GO:0016020">
    <property type="term" value="C:membrane"/>
    <property type="evidence" value="ECO:0007669"/>
    <property type="project" value="UniProtKB-SubCell"/>
</dbReference>
<dbReference type="AlphaFoldDB" id="A0A183INQ5"/>
<dbReference type="EMBL" id="UZAM01008864">
    <property type="protein sequence ID" value="VDP06733.1"/>
    <property type="molecule type" value="Genomic_DNA"/>
</dbReference>
<gene>
    <name evidence="8" type="ORF">SBAD_LOCUS5251</name>
</gene>
<evidence type="ECO:0000256" key="3">
    <source>
        <dbReference type="ARBA" id="ARBA00022989"/>
    </source>
</evidence>
<keyword evidence="4 5" id="KW-0472">Membrane</keyword>
<dbReference type="PROSITE" id="PS51225">
    <property type="entry name" value="MARVEL"/>
    <property type="match status" value="1"/>
</dbReference>
<feature type="transmembrane region" description="Helical" evidence="6">
    <location>
        <begin position="79"/>
        <end position="103"/>
    </location>
</feature>
<feature type="transmembrane region" description="Helical" evidence="6">
    <location>
        <begin position="12"/>
        <end position="33"/>
    </location>
</feature>
<feature type="transmembrane region" description="Helical" evidence="6">
    <location>
        <begin position="45"/>
        <end position="67"/>
    </location>
</feature>
<dbReference type="Pfam" id="PF01284">
    <property type="entry name" value="MARVEL"/>
    <property type="match status" value="1"/>
</dbReference>
<evidence type="ECO:0000256" key="4">
    <source>
        <dbReference type="ARBA" id="ARBA00023136"/>
    </source>
</evidence>
<keyword evidence="2 5" id="KW-0812">Transmembrane</keyword>
<keyword evidence="3 6" id="KW-1133">Transmembrane helix</keyword>
<evidence type="ECO:0000313" key="9">
    <source>
        <dbReference type="Proteomes" id="UP000270296"/>
    </source>
</evidence>
<proteinExistence type="predicted"/>
<evidence type="ECO:0000259" key="7">
    <source>
        <dbReference type="PROSITE" id="PS51225"/>
    </source>
</evidence>
<evidence type="ECO:0000256" key="6">
    <source>
        <dbReference type="SAM" id="Phobius"/>
    </source>
</evidence>
<evidence type="ECO:0000313" key="8">
    <source>
        <dbReference type="EMBL" id="VDP06733.1"/>
    </source>
</evidence>